<protein>
    <recommendedName>
        <fullName evidence="4">WD40 repeat domain-containing protein</fullName>
    </recommendedName>
</protein>
<proteinExistence type="predicted"/>
<dbReference type="InterPro" id="IPR043765">
    <property type="entry name" value="DUF5711"/>
</dbReference>
<gene>
    <name evidence="2" type="ORF">ERS852490_02723</name>
</gene>
<evidence type="ECO:0008006" key="4">
    <source>
        <dbReference type="Google" id="ProtNLM"/>
    </source>
</evidence>
<keyword evidence="1" id="KW-1133">Transmembrane helix</keyword>
<organism evidence="2 3">
    <name type="scientific">Lachnospira eligens</name>
    <dbReference type="NCBI Taxonomy" id="39485"/>
    <lineage>
        <taxon>Bacteria</taxon>
        <taxon>Bacillati</taxon>
        <taxon>Bacillota</taxon>
        <taxon>Clostridia</taxon>
        <taxon>Lachnospirales</taxon>
        <taxon>Lachnospiraceae</taxon>
        <taxon>Lachnospira</taxon>
    </lineage>
</organism>
<evidence type="ECO:0000256" key="1">
    <source>
        <dbReference type="SAM" id="Phobius"/>
    </source>
</evidence>
<evidence type="ECO:0000313" key="2">
    <source>
        <dbReference type="EMBL" id="CUQ79065.1"/>
    </source>
</evidence>
<dbReference type="EMBL" id="CZBU01000007">
    <property type="protein sequence ID" value="CUQ79065.1"/>
    <property type="molecule type" value="Genomic_DNA"/>
</dbReference>
<name>A0A174YV97_9FIRM</name>
<dbReference type="Pfam" id="PF18975">
    <property type="entry name" value="DUF5711"/>
    <property type="match status" value="1"/>
</dbReference>
<dbReference type="RefSeq" id="WP_055216483.1">
    <property type="nucleotide sequence ID" value="NZ_CZBU01000007.1"/>
</dbReference>
<accession>A0A174YV97</accession>
<reference evidence="2 3" key="1">
    <citation type="submission" date="2015-09" db="EMBL/GenBank/DDBJ databases">
        <authorList>
            <consortium name="Pathogen Informatics"/>
        </authorList>
    </citation>
    <scope>NUCLEOTIDE SEQUENCE [LARGE SCALE GENOMIC DNA]</scope>
    <source>
        <strain evidence="2 3">2789STDY5834875</strain>
    </source>
</reference>
<dbReference type="SUPFAM" id="SSF82171">
    <property type="entry name" value="DPP6 N-terminal domain-like"/>
    <property type="match status" value="1"/>
</dbReference>
<feature type="transmembrane region" description="Helical" evidence="1">
    <location>
        <begin position="56"/>
        <end position="75"/>
    </location>
</feature>
<evidence type="ECO:0000313" key="3">
    <source>
        <dbReference type="Proteomes" id="UP000095621"/>
    </source>
</evidence>
<sequence>MADIISGKSRFNGDRNAPVKKVISINREMAASTEDNEDVLDEAAVKRKIRRYKSRVAIVVTIIIVVILAAVYIVSRVIDNYDYSSYEITNSVNREDIESSKYIAFADGYVRYSNDGISYYKNSGKVIWNQTYSMQNPKVSICGNSIAVADINGSSAYSFNTSGQVGKADTSMPILQIEVSDSGKMAAVLEDNNANYINMYDTNGEKIYSVKTTLSGDGYPIDISISSDAKKLIASFIKVSGDEIKTNVVFYNFSDVGKNETERVVGGFNYDDIIVGDVKFVNDTTAVAVGENVVSIYKIKEYPSLEHTINIDNEIQKIFCSDQYIGLVLDNSESGDPYKLVVYNISGKHIFDTTFGVQYTDIQFDGKSVVMSNASTFVLLNMSGKKLADISFDMPVINVLPTGARGSYTIVNSKYIQSIKLK</sequence>
<dbReference type="Proteomes" id="UP000095621">
    <property type="component" value="Unassembled WGS sequence"/>
</dbReference>
<keyword evidence="1" id="KW-0812">Transmembrane</keyword>
<dbReference type="OrthoDB" id="1779345at2"/>
<dbReference type="AlphaFoldDB" id="A0A174YV97"/>
<keyword evidence="1" id="KW-0472">Membrane</keyword>